<comment type="catalytic activity">
    <reaction evidence="8">
        <text>a 3'-end 3'-phospho-ribonucleotide-RNA + a 5'-end dephospho-ribonucleoside-RNA + GTP = a ribonucleotidyl-ribonucleotide-RNA + GMP + diphosphate</text>
        <dbReference type="Rhea" id="RHEA:68076"/>
        <dbReference type="Rhea" id="RHEA-COMP:10463"/>
        <dbReference type="Rhea" id="RHEA-COMP:13936"/>
        <dbReference type="Rhea" id="RHEA-COMP:17355"/>
        <dbReference type="ChEBI" id="CHEBI:33019"/>
        <dbReference type="ChEBI" id="CHEBI:37565"/>
        <dbReference type="ChEBI" id="CHEBI:58115"/>
        <dbReference type="ChEBI" id="CHEBI:83062"/>
        <dbReference type="ChEBI" id="CHEBI:138284"/>
        <dbReference type="ChEBI" id="CHEBI:173118"/>
        <dbReference type="EC" id="6.5.1.8"/>
    </reaction>
</comment>
<dbReference type="PANTHER" id="PTHR43749:SF2">
    <property type="entry name" value="RNA-SPLICING LIGASE RTCB"/>
    <property type="match status" value="1"/>
</dbReference>
<feature type="binding site" evidence="10">
    <location>
        <begin position="144"/>
        <end position="148"/>
    </location>
    <ligand>
        <name>GMP</name>
        <dbReference type="ChEBI" id="CHEBI:58115"/>
    </ligand>
</feature>
<feature type="binding site" evidence="10">
    <location>
        <begin position="271"/>
        <end position="274"/>
    </location>
    <ligand>
        <name>GMP</name>
        <dbReference type="ChEBI" id="CHEBI:58115"/>
    </ligand>
</feature>
<keyword evidence="5" id="KW-0692">RNA repair</keyword>
<evidence type="ECO:0000256" key="1">
    <source>
        <dbReference type="ARBA" id="ARBA00012726"/>
    </source>
</evidence>
<evidence type="ECO:0000313" key="12">
    <source>
        <dbReference type="EMBL" id="KNF10069.1"/>
    </source>
</evidence>
<gene>
    <name evidence="12" type="primary">rtcB</name>
    <name evidence="12" type="ORF">CLPU_1c02340</name>
</gene>
<evidence type="ECO:0000313" key="13">
    <source>
        <dbReference type="Proteomes" id="UP000037267"/>
    </source>
</evidence>
<dbReference type="GO" id="GO:0005525">
    <property type="term" value="F:GTP binding"/>
    <property type="evidence" value="ECO:0007669"/>
    <property type="project" value="UniProtKB-KW"/>
</dbReference>
<feature type="binding site" evidence="10">
    <location>
        <position position="278"/>
    </location>
    <ligand>
        <name>GMP</name>
        <dbReference type="ChEBI" id="CHEBI:58115"/>
    </ligand>
</feature>
<protein>
    <recommendedName>
        <fullName evidence="1">3'-phosphate/5'-hydroxy nucleic acid ligase</fullName>
        <ecNumber evidence="1">6.5.1.8</ecNumber>
    </recommendedName>
</protein>
<name>A0A0L0WF21_GOTPU</name>
<evidence type="ECO:0000256" key="3">
    <source>
        <dbReference type="ARBA" id="ARBA00022723"/>
    </source>
</evidence>
<dbReference type="GO" id="GO:0003909">
    <property type="term" value="F:DNA ligase activity"/>
    <property type="evidence" value="ECO:0007669"/>
    <property type="project" value="TreeGrafter"/>
</dbReference>
<evidence type="ECO:0000256" key="9">
    <source>
        <dbReference type="PIRSR" id="PIRSR601233-1"/>
    </source>
</evidence>
<dbReference type="GO" id="GO:0042245">
    <property type="term" value="P:RNA repair"/>
    <property type="evidence" value="ECO:0007669"/>
    <property type="project" value="UniProtKB-KW"/>
</dbReference>
<dbReference type="EMBL" id="LGSS01000001">
    <property type="protein sequence ID" value="KNF10069.1"/>
    <property type="molecule type" value="Genomic_DNA"/>
</dbReference>
<accession>A0A0L0WF21</accession>
<keyword evidence="6 10" id="KW-0342">GTP-binding</keyword>
<feature type="binding site" evidence="10">
    <location>
        <begin position="245"/>
        <end position="246"/>
    </location>
    <ligand>
        <name>GMP</name>
        <dbReference type="ChEBI" id="CHEBI:58115"/>
    </ligand>
</feature>
<evidence type="ECO:0000256" key="4">
    <source>
        <dbReference type="ARBA" id="ARBA00022741"/>
    </source>
</evidence>
<feature type="binding site" evidence="10">
    <location>
        <begin position="295"/>
        <end position="298"/>
    </location>
    <ligand>
        <name>GMP</name>
        <dbReference type="ChEBI" id="CHEBI:58115"/>
    </ligand>
</feature>
<evidence type="ECO:0000256" key="2">
    <source>
        <dbReference type="ARBA" id="ARBA00022598"/>
    </source>
</evidence>
<dbReference type="InterPro" id="IPR001233">
    <property type="entry name" value="RtcB"/>
</dbReference>
<dbReference type="GO" id="GO:0170057">
    <property type="term" value="F:RNA ligase (GTP) activity"/>
    <property type="evidence" value="ECO:0007669"/>
    <property type="project" value="UniProtKB-EC"/>
</dbReference>
<dbReference type="Pfam" id="PF01139">
    <property type="entry name" value="RtcB"/>
    <property type="match status" value="2"/>
</dbReference>
<dbReference type="GO" id="GO:0006396">
    <property type="term" value="P:RNA processing"/>
    <property type="evidence" value="ECO:0007669"/>
    <property type="project" value="InterPro"/>
</dbReference>
<dbReference type="SUPFAM" id="SSF103365">
    <property type="entry name" value="Hypothetical protein PH1602"/>
    <property type="match status" value="1"/>
</dbReference>
<dbReference type="AlphaFoldDB" id="A0A0L0WF21"/>
<dbReference type="STRING" id="1503.CLPU_1c02340"/>
<feature type="active site" description="GMP-histidine intermediate" evidence="9">
    <location>
        <position position="295"/>
    </location>
</feature>
<comment type="cofactor">
    <cofactor evidence="11">
        <name>Mn(2+)</name>
        <dbReference type="ChEBI" id="CHEBI:29035"/>
    </cofactor>
    <text evidence="11">Binds 2 manganese ions per subunit.</text>
</comment>
<evidence type="ECO:0000256" key="7">
    <source>
        <dbReference type="ARBA" id="ARBA00023211"/>
    </source>
</evidence>
<keyword evidence="2 12" id="KW-0436">Ligase</keyword>
<proteinExistence type="predicted"/>
<dbReference type="RefSeq" id="WP_050353798.1">
    <property type="nucleotide sequence ID" value="NZ_LGSS01000001.1"/>
</dbReference>
<keyword evidence="3 11" id="KW-0479">Metal-binding</keyword>
<dbReference type="InterPro" id="IPR036025">
    <property type="entry name" value="RtcB-like_sf"/>
</dbReference>
<evidence type="ECO:0000256" key="6">
    <source>
        <dbReference type="ARBA" id="ARBA00023134"/>
    </source>
</evidence>
<feature type="binding site" evidence="11">
    <location>
        <position position="72"/>
    </location>
    <ligand>
        <name>Mn(2+)</name>
        <dbReference type="ChEBI" id="CHEBI:29035"/>
        <label>1</label>
    </ligand>
</feature>
<evidence type="ECO:0000256" key="8">
    <source>
        <dbReference type="ARBA" id="ARBA00047746"/>
    </source>
</evidence>
<evidence type="ECO:0000256" key="10">
    <source>
        <dbReference type="PIRSR" id="PIRSR601233-2"/>
    </source>
</evidence>
<dbReference type="Proteomes" id="UP000037267">
    <property type="component" value="Unassembled WGS sequence"/>
</dbReference>
<dbReference type="PATRIC" id="fig|1503.3.peg.1107"/>
<dbReference type="EC" id="6.5.1.8" evidence="1"/>
<dbReference type="PANTHER" id="PTHR43749">
    <property type="entry name" value="RNA-SPLICING LIGASE RTCB"/>
    <property type="match status" value="1"/>
</dbReference>
<feature type="binding site" evidence="11">
    <location>
        <position position="162"/>
    </location>
    <ligand>
        <name>Mn(2+)</name>
        <dbReference type="ChEBI" id="CHEBI:29035"/>
        <label>2</label>
    </ligand>
</feature>
<feature type="binding site" evidence="11">
    <location>
        <position position="245"/>
    </location>
    <ligand>
        <name>Mn(2+)</name>
        <dbReference type="ChEBI" id="CHEBI:29035"/>
        <label>2</label>
    </ligand>
</feature>
<evidence type="ECO:0000256" key="5">
    <source>
        <dbReference type="ARBA" id="ARBA00022800"/>
    </source>
</evidence>
<keyword evidence="7 11" id="KW-0464">Manganese</keyword>
<feature type="binding site" evidence="11">
    <location>
        <position position="145"/>
    </location>
    <ligand>
        <name>Mn(2+)</name>
        <dbReference type="ChEBI" id="CHEBI:29035"/>
        <label>1</label>
    </ligand>
</feature>
<dbReference type="InterPro" id="IPR052915">
    <property type="entry name" value="RtcB-like"/>
</dbReference>
<dbReference type="GO" id="GO:0030145">
    <property type="term" value="F:manganese ion binding"/>
    <property type="evidence" value="ECO:0007669"/>
    <property type="project" value="TreeGrafter"/>
</dbReference>
<dbReference type="GO" id="GO:0006281">
    <property type="term" value="P:DNA repair"/>
    <property type="evidence" value="ECO:0007669"/>
    <property type="project" value="TreeGrafter"/>
</dbReference>
<sequence length="368" mass="42138">MLEIKGKYNTAKVFTDNIEEEAINQILQICNQEDFKDCKIRIMPDVHIGKGCAIGTSMTITDKVVPNLVGVDIGCGMITVQIKEKEIDFEKLDKIIRENIPHGFNTRKKEHLYIDLINFENLVCRKYINIKRVKLSLGTLGGGNHFIELDKDIEGNIYLVVHSGSRYLGKQIAELYQKLAIKKHTELKNTEIPKGLMYLKDKDMEDYLNDMMIAQAYATLNRKAIADIIMKEMNWTYVDSFTTIHNYIDMDNKILRKGAVSAQKNEKLLIPINMKEGSLICIGKGNKEWNFTAPHGAGRIFSRNKAKEIISIDAYKESMKEVWSTCVNEKTIDESPMAYKSINEIKENILDTAEIIKHIKSIYNFKSN</sequence>
<dbReference type="OrthoDB" id="9802323at2"/>
<dbReference type="Gene3D" id="3.90.1860.10">
    <property type="entry name" value="tRNA-splicing ligase RtcB"/>
    <property type="match status" value="1"/>
</dbReference>
<comment type="caution">
    <text evidence="12">The sequence shown here is derived from an EMBL/GenBank/DDBJ whole genome shotgun (WGS) entry which is preliminary data.</text>
</comment>
<keyword evidence="13" id="KW-1185">Reference proteome</keyword>
<keyword evidence="4 10" id="KW-0547">Nucleotide-binding</keyword>
<reference evidence="13" key="1">
    <citation type="submission" date="2015-07" db="EMBL/GenBank/DDBJ databases">
        <title>Draft genome sequence of the purine-degrading Gottschalkia purinilyticum DSM 1384 (formerly Clostridium purinilyticum).</title>
        <authorList>
            <person name="Poehlein A."/>
            <person name="Schiel-Bengelsdorf B."/>
            <person name="Bengelsdorf F.R."/>
            <person name="Daniel R."/>
            <person name="Duerre P."/>
        </authorList>
    </citation>
    <scope>NUCLEOTIDE SEQUENCE [LARGE SCALE GENOMIC DNA]</scope>
    <source>
        <strain evidence="13">DSM 1384</strain>
    </source>
</reference>
<organism evidence="12 13">
    <name type="scientific">Gottschalkia purinilytica</name>
    <name type="common">Clostridium purinilyticum</name>
    <dbReference type="NCBI Taxonomy" id="1503"/>
    <lineage>
        <taxon>Bacteria</taxon>
        <taxon>Bacillati</taxon>
        <taxon>Bacillota</taxon>
        <taxon>Tissierellia</taxon>
        <taxon>Tissierellales</taxon>
        <taxon>Gottschalkiaceae</taxon>
        <taxon>Gottschalkia</taxon>
    </lineage>
</organism>
<evidence type="ECO:0000256" key="11">
    <source>
        <dbReference type="PIRSR" id="PIRSR601233-3"/>
    </source>
</evidence>